<dbReference type="EMBL" id="BAABYW010000002">
    <property type="protein sequence ID" value="GAA6411628.1"/>
    <property type="molecule type" value="Genomic_DNA"/>
</dbReference>
<dbReference type="Proteomes" id="UP001600943">
    <property type="component" value="Unassembled WGS sequence"/>
</dbReference>
<evidence type="ECO:0000313" key="3">
    <source>
        <dbReference type="Proteomes" id="UP001600943"/>
    </source>
</evidence>
<feature type="transmembrane region" description="Helical" evidence="1">
    <location>
        <begin position="20"/>
        <end position="39"/>
    </location>
</feature>
<name>A0ABQ0BJJ6_9FIRM</name>
<keyword evidence="3" id="KW-1185">Reference proteome</keyword>
<reference evidence="2 3" key="1">
    <citation type="submission" date="2024-04" db="EMBL/GenBank/DDBJ databases">
        <title>Defined microbial consortia suppress multidrug-resistant proinflammatory Enterobacteriaceae via ecological control.</title>
        <authorList>
            <person name="Furuichi M."/>
            <person name="Kawaguchi T."/>
            <person name="Pust M."/>
            <person name="Yasuma K."/>
            <person name="Plichta D."/>
            <person name="Hasegawa N."/>
            <person name="Ohya T."/>
            <person name="Bhattarai S."/>
            <person name="Sasajima S."/>
            <person name="Aoto Y."/>
            <person name="Tuganbaev T."/>
            <person name="Yaginuma M."/>
            <person name="Ueda M."/>
            <person name="Okahashi N."/>
            <person name="Amafuji K."/>
            <person name="Kiridooshi Y."/>
            <person name="Sugita K."/>
            <person name="Strazar M."/>
            <person name="Skelly A."/>
            <person name="Suda W."/>
            <person name="Hattori M."/>
            <person name="Nakamoto N."/>
            <person name="Caballero S."/>
            <person name="Norman J."/>
            <person name="Olle B."/>
            <person name="Tanoue T."/>
            <person name="Arita M."/>
            <person name="Bucci V."/>
            <person name="Atarashi K."/>
            <person name="Xavier R."/>
            <person name="Honda K."/>
        </authorList>
    </citation>
    <scope>NUCLEOTIDE SEQUENCE [LARGE SCALE GENOMIC DNA]</scope>
    <source>
        <strain evidence="3">k04-0078-D8-1</strain>
    </source>
</reference>
<sequence length="226" mass="24459">MRLKTMILWDVRSQMKYGIYFLYGILTVLYLGILYVMPASWWQPAAVLLILSDPGAMGLFFMGAIVLLEKSQRIPYAFAVSPVLAAEYIAAKAASLCFITLIVAFVLAAAAGMEHLGLVAAGTAFCSVMFTLLGIITAAKIHSLNQFILWTVPVEAAAFAPAVLYLFGMLPKGFQYYPVNLCLDMIAGNWPEPGGILILCLTMGVLFFLSGKSVSAMWKHAGGVSL</sequence>
<gene>
    <name evidence="2" type="ORF">K040078D81_57450</name>
</gene>
<feature type="transmembrane region" description="Helical" evidence="1">
    <location>
        <begin position="147"/>
        <end position="170"/>
    </location>
</feature>
<dbReference type="RefSeq" id="WP_390410276.1">
    <property type="nucleotide sequence ID" value="NZ_BAABYW010000002.1"/>
</dbReference>
<feature type="transmembrane region" description="Helical" evidence="1">
    <location>
        <begin position="190"/>
        <end position="209"/>
    </location>
</feature>
<feature type="transmembrane region" description="Helical" evidence="1">
    <location>
        <begin position="45"/>
        <end position="68"/>
    </location>
</feature>
<dbReference type="InterPro" id="IPR056926">
    <property type="entry name" value="FLQE3_permease"/>
</dbReference>
<keyword evidence="1" id="KW-0472">Membrane</keyword>
<evidence type="ECO:0000256" key="1">
    <source>
        <dbReference type="SAM" id="Phobius"/>
    </source>
</evidence>
<protein>
    <submittedName>
        <fullName evidence="2">ABC transporter permease</fullName>
    </submittedName>
</protein>
<keyword evidence="1" id="KW-1133">Transmembrane helix</keyword>
<feature type="transmembrane region" description="Helical" evidence="1">
    <location>
        <begin position="89"/>
        <end position="110"/>
    </location>
</feature>
<evidence type="ECO:0000313" key="2">
    <source>
        <dbReference type="EMBL" id="GAA6411628.1"/>
    </source>
</evidence>
<comment type="caution">
    <text evidence="2">The sequence shown here is derived from an EMBL/GenBank/DDBJ whole genome shotgun (WGS) entry which is preliminary data.</text>
</comment>
<organism evidence="2 3">
    <name type="scientific">Blautia hominis</name>
    <dbReference type="NCBI Taxonomy" id="2025493"/>
    <lineage>
        <taxon>Bacteria</taxon>
        <taxon>Bacillati</taxon>
        <taxon>Bacillota</taxon>
        <taxon>Clostridia</taxon>
        <taxon>Lachnospirales</taxon>
        <taxon>Lachnospiraceae</taxon>
        <taxon>Blautia</taxon>
    </lineage>
</organism>
<accession>A0ABQ0BJJ6</accession>
<proteinExistence type="predicted"/>
<keyword evidence="1" id="KW-0812">Transmembrane</keyword>
<feature type="transmembrane region" description="Helical" evidence="1">
    <location>
        <begin position="116"/>
        <end position="135"/>
    </location>
</feature>
<dbReference type="Pfam" id="PF24686">
    <property type="entry name" value="FLQE3_permease"/>
    <property type="match status" value="1"/>
</dbReference>